<gene>
    <name evidence="2" type="ORF">SAMN02927900_05740</name>
</gene>
<proteinExistence type="predicted"/>
<feature type="region of interest" description="Disordered" evidence="1">
    <location>
        <begin position="58"/>
        <end position="80"/>
    </location>
</feature>
<dbReference type="AlphaFoldDB" id="A0A1G4TWV9"/>
<dbReference type="InterPro" id="IPR021327">
    <property type="entry name" value="DUF2934"/>
</dbReference>
<organism evidence="2 3">
    <name type="scientific">Rhizobium mongolense subsp. loessense</name>
    <dbReference type="NCBI Taxonomy" id="158890"/>
    <lineage>
        <taxon>Bacteria</taxon>
        <taxon>Pseudomonadati</taxon>
        <taxon>Pseudomonadota</taxon>
        <taxon>Alphaproteobacteria</taxon>
        <taxon>Hyphomicrobiales</taxon>
        <taxon>Rhizobiaceae</taxon>
        <taxon>Rhizobium/Agrobacterium group</taxon>
        <taxon>Rhizobium</taxon>
    </lineage>
</organism>
<accession>A0A1G4TWV9</accession>
<dbReference type="Pfam" id="PF11154">
    <property type="entry name" value="DUF2934"/>
    <property type="match status" value="1"/>
</dbReference>
<evidence type="ECO:0000256" key="1">
    <source>
        <dbReference type="SAM" id="MobiDB-lite"/>
    </source>
</evidence>
<dbReference type="EMBL" id="FMTM01000014">
    <property type="protein sequence ID" value="SCW85851.1"/>
    <property type="molecule type" value="Genomic_DNA"/>
</dbReference>
<evidence type="ECO:0008006" key="4">
    <source>
        <dbReference type="Google" id="ProtNLM"/>
    </source>
</evidence>
<reference evidence="2 3" key="1">
    <citation type="submission" date="2016-10" db="EMBL/GenBank/DDBJ databases">
        <authorList>
            <person name="de Groot N.N."/>
        </authorList>
    </citation>
    <scope>NUCLEOTIDE SEQUENCE [LARGE SCALE GENOMIC DNA]</scope>
    <source>
        <strain evidence="2 3">CGMCC 1.3401</strain>
    </source>
</reference>
<protein>
    <recommendedName>
        <fullName evidence="4">DUF2934 family protein</fullName>
    </recommendedName>
</protein>
<sequence>MSRQDRNEWIAKRAYALWEASGRQHGLDGEHWAQAVRERDELERTQASADGREVLVRFRPRPPAATSPKSIGHPPAIANG</sequence>
<name>A0A1G4TWV9_9HYPH</name>
<evidence type="ECO:0000313" key="2">
    <source>
        <dbReference type="EMBL" id="SCW85851.1"/>
    </source>
</evidence>
<dbReference type="RefSeq" id="WP_092588146.1">
    <property type="nucleotide sequence ID" value="NZ_FMTM01000014.1"/>
</dbReference>
<evidence type="ECO:0000313" key="3">
    <source>
        <dbReference type="Proteomes" id="UP000199542"/>
    </source>
</evidence>
<dbReference type="Proteomes" id="UP000199542">
    <property type="component" value="Unassembled WGS sequence"/>
</dbReference>